<evidence type="ECO:0000313" key="3">
    <source>
        <dbReference type="Proteomes" id="UP000001423"/>
    </source>
</evidence>
<protein>
    <submittedName>
        <fullName evidence="2">Possible Small cytokines (Intecrine/chemokine)</fullName>
    </submittedName>
</protein>
<gene>
    <name evidence="2" type="ordered locus">PMT_1021</name>
</gene>
<name>Q7TUX1_PROMM</name>
<dbReference type="AlphaFoldDB" id="Q7TUX1"/>
<feature type="region of interest" description="Disordered" evidence="1">
    <location>
        <begin position="21"/>
        <end position="59"/>
    </location>
</feature>
<reference evidence="2 3" key="1">
    <citation type="journal article" date="2003" name="Nature">
        <title>Genome divergence in two Prochlorococcus ecotypes reflects oceanic niche differentiation.</title>
        <authorList>
            <person name="Rocap G."/>
            <person name="Larimer F.W."/>
            <person name="Lamerdin J.E."/>
            <person name="Malfatti S."/>
            <person name="Chain P."/>
            <person name="Ahlgren N.A."/>
            <person name="Arellano A."/>
            <person name="Coleman M."/>
            <person name="Hauser L."/>
            <person name="Hess W.R."/>
            <person name="Johnson Z.I."/>
            <person name="Land M.L."/>
            <person name="Lindell D."/>
            <person name="Post A.F."/>
            <person name="Regala W."/>
            <person name="Shah M."/>
            <person name="Shaw S.L."/>
            <person name="Steglich C."/>
            <person name="Sullivan M.B."/>
            <person name="Ting C.S."/>
            <person name="Tolonen A."/>
            <person name="Webb E.A."/>
            <person name="Zinser E.R."/>
            <person name="Chisholm S.W."/>
        </authorList>
    </citation>
    <scope>NUCLEOTIDE SEQUENCE [LARGE SCALE GENOMIC DNA]</scope>
    <source>
        <strain evidence="3">MIT 9313</strain>
    </source>
</reference>
<dbReference type="EMBL" id="BX548175">
    <property type="protein sequence ID" value="CAE21196.1"/>
    <property type="molecule type" value="Genomic_DNA"/>
</dbReference>
<evidence type="ECO:0000256" key="1">
    <source>
        <dbReference type="SAM" id="MobiDB-lite"/>
    </source>
</evidence>
<keyword evidence="3" id="KW-1185">Reference proteome</keyword>
<proteinExistence type="predicted"/>
<organism evidence="2 3">
    <name type="scientific">Prochlorococcus marinus (strain MIT 9313)</name>
    <dbReference type="NCBI Taxonomy" id="74547"/>
    <lineage>
        <taxon>Bacteria</taxon>
        <taxon>Bacillati</taxon>
        <taxon>Cyanobacteriota</taxon>
        <taxon>Cyanophyceae</taxon>
        <taxon>Synechococcales</taxon>
        <taxon>Prochlorococcaceae</taxon>
        <taxon>Prochlorococcus</taxon>
    </lineage>
</organism>
<sequence>MIAAQTNRKTFAAIAKPTEETFFMDHPGNPSTAANHDVPLPESVSEPSQGYRKRPTLNRPMVTGPEVDVVKKSIEKVWFLCIRSLL</sequence>
<evidence type="ECO:0000313" key="2">
    <source>
        <dbReference type="EMBL" id="CAE21196.1"/>
    </source>
</evidence>
<accession>Q7TUX1</accession>
<dbReference type="Proteomes" id="UP000001423">
    <property type="component" value="Chromosome"/>
</dbReference>
<dbReference type="KEGG" id="pmt:PMT_1021"/>
<dbReference type="HOGENOM" id="CLU_2495378_0_0_3"/>